<evidence type="ECO:0000313" key="7">
    <source>
        <dbReference type="EMBL" id="RYO35180.1"/>
    </source>
</evidence>
<name>A0A4Q4Q6L5_9PLEO</name>
<feature type="transmembrane region" description="Helical" evidence="6">
    <location>
        <begin position="126"/>
        <end position="149"/>
    </location>
</feature>
<evidence type="ECO:0000256" key="3">
    <source>
        <dbReference type="ARBA" id="ARBA00022989"/>
    </source>
</evidence>
<feature type="transmembrane region" description="Helical" evidence="6">
    <location>
        <begin position="51"/>
        <end position="72"/>
    </location>
</feature>
<dbReference type="PANTHER" id="PTHR31465:SF15">
    <property type="entry name" value="LIPID TRANSPORTER ATNI-RELATED"/>
    <property type="match status" value="1"/>
</dbReference>
<dbReference type="OrthoDB" id="5384040at2759"/>
<dbReference type="EMBL" id="PEJP01000071">
    <property type="protein sequence ID" value="RYO35180.1"/>
    <property type="molecule type" value="Genomic_DNA"/>
</dbReference>
<reference evidence="8" key="1">
    <citation type="journal article" date="2019" name="bioRxiv">
        <title>Genomics, evolutionary history and diagnostics of the Alternaria alternata species group including apple and Asian pear pathotypes.</title>
        <authorList>
            <person name="Armitage A.D."/>
            <person name="Cockerton H.M."/>
            <person name="Sreenivasaprasad S."/>
            <person name="Woodhall J.W."/>
            <person name="Lane C.R."/>
            <person name="Harrison R.J."/>
            <person name="Clarkson J.P."/>
        </authorList>
    </citation>
    <scope>NUCLEOTIDE SEQUENCE [LARGE SCALE GENOMIC DNA]</scope>
    <source>
        <strain evidence="8">RGR 97.0016</strain>
    </source>
</reference>
<dbReference type="Pfam" id="PF04479">
    <property type="entry name" value="RTA1"/>
    <property type="match status" value="1"/>
</dbReference>
<feature type="transmembrane region" description="Helical" evidence="6">
    <location>
        <begin position="202"/>
        <end position="225"/>
    </location>
</feature>
<accession>A0A4Q4Q6L5</accession>
<keyword evidence="2 6" id="KW-0812">Transmembrane</keyword>
<keyword evidence="4 6" id="KW-0472">Membrane</keyword>
<dbReference type="Proteomes" id="UP000293823">
    <property type="component" value="Unassembled WGS sequence"/>
</dbReference>
<feature type="transmembrane region" description="Helical" evidence="6">
    <location>
        <begin position="84"/>
        <end position="105"/>
    </location>
</feature>
<dbReference type="GO" id="GO:0016020">
    <property type="term" value="C:membrane"/>
    <property type="evidence" value="ECO:0007669"/>
    <property type="project" value="UniProtKB-SubCell"/>
</dbReference>
<feature type="transmembrane region" description="Helical" evidence="6">
    <location>
        <begin position="169"/>
        <end position="190"/>
    </location>
</feature>
<organism evidence="7 8">
    <name type="scientific">Alternaria arborescens</name>
    <dbReference type="NCBI Taxonomy" id="156630"/>
    <lineage>
        <taxon>Eukaryota</taxon>
        <taxon>Fungi</taxon>
        <taxon>Dikarya</taxon>
        <taxon>Ascomycota</taxon>
        <taxon>Pezizomycotina</taxon>
        <taxon>Dothideomycetes</taxon>
        <taxon>Pleosporomycetidae</taxon>
        <taxon>Pleosporales</taxon>
        <taxon>Pleosporineae</taxon>
        <taxon>Pleosporaceae</taxon>
        <taxon>Alternaria</taxon>
        <taxon>Alternaria sect. Alternaria</taxon>
    </lineage>
</organism>
<protein>
    <recommendedName>
        <fullName evidence="9">RTA1 domain protein</fullName>
    </recommendedName>
</protein>
<evidence type="ECO:0000256" key="6">
    <source>
        <dbReference type="SAM" id="Phobius"/>
    </source>
</evidence>
<comment type="subcellular location">
    <subcellularLocation>
        <location evidence="1">Membrane</location>
        <topology evidence="1">Multi-pass membrane protein</topology>
    </subcellularLocation>
</comment>
<evidence type="ECO:0000256" key="4">
    <source>
        <dbReference type="ARBA" id="ARBA00023136"/>
    </source>
</evidence>
<evidence type="ECO:0000313" key="8">
    <source>
        <dbReference type="Proteomes" id="UP000293823"/>
    </source>
</evidence>
<sequence length="303" mass="33972">MTTNCHDQTVLRVPKTQWDFCPSIAAAYVFAVLFAIATLVHLAQALLYRKVYCWAIIMGNLLQFIAYVLRVLSINNADSLGLYSGWFVLIAIAPVWLNAFVYMVMGRMVWNCTSTGKLGFLSAWRFGQVFLGLDILALVIQLYGAATAADTTAKPSTILQGLHTYMGGLGVQQFFICVFLVFSLRLYGCIRGNSAGIQQKQFIRLLCVEYAVIVLITARIIFRLIEYSNGIHSSIPRHEVYQYCLDSLLMLIGSTLFNVVHPGRIMPGIAHDLPSRKDRKPRDSWKQRGNLLSLESFRGNESA</sequence>
<evidence type="ECO:0000256" key="5">
    <source>
        <dbReference type="SAM" id="MobiDB-lite"/>
    </source>
</evidence>
<feature type="transmembrane region" description="Helical" evidence="6">
    <location>
        <begin position="24"/>
        <end position="44"/>
    </location>
</feature>
<keyword evidence="3 6" id="KW-1133">Transmembrane helix</keyword>
<feature type="region of interest" description="Disordered" evidence="5">
    <location>
        <begin position="272"/>
        <end position="303"/>
    </location>
</feature>
<dbReference type="AlphaFoldDB" id="A0A4Q4Q6L5"/>
<evidence type="ECO:0000256" key="1">
    <source>
        <dbReference type="ARBA" id="ARBA00004141"/>
    </source>
</evidence>
<gene>
    <name evidence="7" type="ORF">AA0113_g11560</name>
</gene>
<evidence type="ECO:0000256" key="2">
    <source>
        <dbReference type="ARBA" id="ARBA00022692"/>
    </source>
</evidence>
<dbReference type="InterPro" id="IPR007568">
    <property type="entry name" value="RTA1"/>
</dbReference>
<feature type="compositionally biased region" description="Basic and acidic residues" evidence="5">
    <location>
        <begin position="273"/>
        <end position="286"/>
    </location>
</feature>
<evidence type="ECO:0008006" key="9">
    <source>
        <dbReference type="Google" id="ProtNLM"/>
    </source>
</evidence>
<proteinExistence type="predicted"/>
<dbReference type="PANTHER" id="PTHR31465">
    <property type="entry name" value="PROTEIN RTA1-RELATED"/>
    <property type="match status" value="1"/>
</dbReference>
<comment type="caution">
    <text evidence="7">The sequence shown here is derived from an EMBL/GenBank/DDBJ whole genome shotgun (WGS) entry which is preliminary data.</text>
</comment>
<keyword evidence="8" id="KW-1185">Reference proteome</keyword>